<feature type="domain" description="Baseplate J-like C-terminal" evidence="4">
    <location>
        <begin position="265"/>
        <end position="350"/>
    </location>
</feature>
<protein>
    <submittedName>
        <fullName evidence="5">Uncharacterized phage protein gp47/JayE</fullName>
    </submittedName>
</protein>
<accession>A0A1H3R1M9</accession>
<evidence type="ECO:0000259" key="3">
    <source>
        <dbReference type="Pfam" id="PF26078"/>
    </source>
</evidence>
<feature type="domain" description="Baseplate protein J-like barrel" evidence="2">
    <location>
        <begin position="83"/>
        <end position="159"/>
    </location>
</feature>
<dbReference type="RefSeq" id="WP_093315389.1">
    <property type="nucleotide sequence ID" value="NZ_FNPV01000011.1"/>
</dbReference>
<dbReference type="PANTHER" id="PTHR37829:SF3">
    <property type="entry name" value="PROTEIN JAYE-RELATED"/>
    <property type="match status" value="1"/>
</dbReference>
<name>A0A1H3R1M9_9FIRM</name>
<dbReference type="PANTHER" id="PTHR37829">
    <property type="entry name" value="PHAGE-LIKE ELEMENT PBSX PROTEIN XKDT"/>
    <property type="match status" value="1"/>
</dbReference>
<dbReference type="InterPro" id="IPR006949">
    <property type="entry name" value="Barrel_Baseplate_J-like"/>
</dbReference>
<comment type="similarity">
    <text evidence="1">Belongs to the Mu gp47/PBSX XkdT family.</text>
</comment>
<proteinExistence type="inferred from homology"/>
<evidence type="ECO:0000313" key="6">
    <source>
        <dbReference type="Proteomes" id="UP000199230"/>
    </source>
</evidence>
<dbReference type="AlphaFoldDB" id="A0A1H3R1M9"/>
<dbReference type="Pfam" id="PF04865">
    <property type="entry name" value="Baseplate_J"/>
    <property type="match status" value="1"/>
</dbReference>
<dbReference type="Pfam" id="PF26078">
    <property type="entry name" value="Baseplate_J_M"/>
    <property type="match status" value="1"/>
</dbReference>
<dbReference type="EMBL" id="FNPV01000011">
    <property type="protein sequence ID" value="SDZ19506.1"/>
    <property type="molecule type" value="Genomic_DNA"/>
</dbReference>
<sequence length="352" mass="38637">MSKKEILNRLLNDVNDKYDKRPGSFIYDALAPAAEQFNVKRNKIESVEEKLNIENLSGEELEQRVKQRSGIRRRLATHAIGKVTVTGTGTIHEGDLFETENGIQFESVETVEIVDSGEVNIQSTITGEQGEVPAESITLFPVTLSGFTNVINTEPTYDGFEKESDDDLLERYYEAIRRPATSGNRAHYAVWAKEIEGVGDVKVFPLWDGDNTVKVLIIDMNRHPASTELVETVQEHLDPGIQGLGDGTAPIGAFVTVESAKALEINIVVDVILSEGSTLAEAEQRAIESLESYLFDIAFKELFVSYARLGASILKTDGISDYSDLTVNGGTVNVDIDPEEVAILGTVTLNEL</sequence>
<feature type="domain" description="Baseplate J-like central" evidence="3">
    <location>
        <begin position="180"/>
        <end position="258"/>
    </location>
</feature>
<dbReference type="InterPro" id="IPR052399">
    <property type="entry name" value="Phage_Baseplate_Assmbl_Protein"/>
</dbReference>
<dbReference type="Proteomes" id="UP000199230">
    <property type="component" value="Unassembled WGS sequence"/>
</dbReference>
<evidence type="ECO:0000256" key="1">
    <source>
        <dbReference type="ARBA" id="ARBA00038087"/>
    </source>
</evidence>
<dbReference type="Pfam" id="PF26079">
    <property type="entry name" value="Baseplate_J_C"/>
    <property type="match status" value="1"/>
</dbReference>
<dbReference type="InterPro" id="IPR058531">
    <property type="entry name" value="Baseplate_J_M"/>
</dbReference>
<dbReference type="InterPro" id="IPR058530">
    <property type="entry name" value="Baseplate_J-like_C"/>
</dbReference>
<keyword evidence="6" id="KW-1185">Reference proteome</keyword>
<reference evidence="5 6" key="1">
    <citation type="submission" date="2016-10" db="EMBL/GenBank/DDBJ databases">
        <authorList>
            <person name="de Groot N.N."/>
        </authorList>
    </citation>
    <scope>NUCLEOTIDE SEQUENCE [LARGE SCALE GENOMIC DNA]</scope>
    <source>
        <strain evidence="5 6">APO</strain>
    </source>
</reference>
<gene>
    <name evidence="5" type="ORF">SAMN05192546_11185</name>
</gene>
<evidence type="ECO:0000313" key="5">
    <source>
        <dbReference type="EMBL" id="SDZ19506.1"/>
    </source>
</evidence>
<dbReference type="OrthoDB" id="2554267at2"/>
<evidence type="ECO:0000259" key="2">
    <source>
        <dbReference type="Pfam" id="PF04865"/>
    </source>
</evidence>
<organism evidence="5 6">
    <name type="scientific">Tindallia californiensis</name>
    <dbReference type="NCBI Taxonomy" id="159292"/>
    <lineage>
        <taxon>Bacteria</taxon>
        <taxon>Bacillati</taxon>
        <taxon>Bacillota</taxon>
        <taxon>Clostridia</taxon>
        <taxon>Peptostreptococcales</taxon>
        <taxon>Tindalliaceae</taxon>
        <taxon>Tindallia</taxon>
    </lineage>
</organism>
<evidence type="ECO:0000259" key="4">
    <source>
        <dbReference type="Pfam" id="PF26079"/>
    </source>
</evidence>
<dbReference type="STRING" id="159292.SAMN05192546_11185"/>